<dbReference type="Proteomes" id="UP001630127">
    <property type="component" value="Unassembled WGS sequence"/>
</dbReference>
<protein>
    <recommendedName>
        <fullName evidence="3">Ankyrin repeat family protein</fullName>
    </recommendedName>
</protein>
<evidence type="ECO:0000313" key="2">
    <source>
        <dbReference type="Proteomes" id="UP001630127"/>
    </source>
</evidence>
<gene>
    <name evidence="1" type="ORF">ACH5RR_033319</name>
</gene>
<proteinExistence type="predicted"/>
<reference evidence="1 2" key="1">
    <citation type="submission" date="2024-11" db="EMBL/GenBank/DDBJ databases">
        <title>A near-complete genome assembly of Cinchona calisaya.</title>
        <authorList>
            <person name="Lian D.C."/>
            <person name="Zhao X.W."/>
            <person name="Wei L."/>
        </authorList>
    </citation>
    <scope>NUCLEOTIDE SEQUENCE [LARGE SCALE GENOMIC DNA]</scope>
    <source>
        <tissue evidence="1">Nenye</tissue>
    </source>
</reference>
<organism evidence="1 2">
    <name type="scientific">Cinchona calisaya</name>
    <dbReference type="NCBI Taxonomy" id="153742"/>
    <lineage>
        <taxon>Eukaryota</taxon>
        <taxon>Viridiplantae</taxon>
        <taxon>Streptophyta</taxon>
        <taxon>Embryophyta</taxon>
        <taxon>Tracheophyta</taxon>
        <taxon>Spermatophyta</taxon>
        <taxon>Magnoliopsida</taxon>
        <taxon>eudicotyledons</taxon>
        <taxon>Gunneridae</taxon>
        <taxon>Pentapetalae</taxon>
        <taxon>asterids</taxon>
        <taxon>lamiids</taxon>
        <taxon>Gentianales</taxon>
        <taxon>Rubiaceae</taxon>
        <taxon>Cinchonoideae</taxon>
        <taxon>Cinchoneae</taxon>
        <taxon>Cinchona</taxon>
    </lineage>
</organism>
<dbReference type="EMBL" id="JBJUIK010000013">
    <property type="protein sequence ID" value="KAL3507937.1"/>
    <property type="molecule type" value="Genomic_DNA"/>
</dbReference>
<accession>A0ABD2YNR2</accession>
<evidence type="ECO:0008006" key="3">
    <source>
        <dbReference type="Google" id="ProtNLM"/>
    </source>
</evidence>
<evidence type="ECO:0000313" key="1">
    <source>
        <dbReference type="EMBL" id="KAL3507937.1"/>
    </source>
</evidence>
<keyword evidence="2" id="KW-1185">Reference proteome</keyword>
<sequence length="471" mass="54866">MEFPIPVHDRIEWKRIFTNCYRKYGTEEKLSSFNYVYYNSCDEVYDPGFSDEELIERALLHDDAIEFVALINECDLPEWTLNQMFILDSVKCFTAVLNGETRGKFDFFTHEMFRGCSRPPFLHLAASYSSLDITKWLLAHEDGDEANRRCGIDFWKDKLPLNLALKAMRSLISDAIWTHKKSIFRLIFNLSRQSKRDTLEIIRLLAQRTDNVWEEFFNYVKNGKLVEVGSLLLVAHDKVLPIKIPKEKHGLAVYDEPIEFYNFVGKEIAIIDMLQKRSLAAEVDNEIMQNWKDKKFEMKMMLCLFWVFERIGKDLRALICLDPCVYFRESAVDFAVIFKQNGLLVKDRDIYGSLSFSSVGRDWVVRKIVSASARKDEPRTFNVFAHEEKWLHGNYKIEIPKGQHRLPHPICKQQVSSAISKSYHTLPWGKASKECGSTALPKRTSNMMPNAGVTKNYPLFLTTLKRGMRYL</sequence>
<comment type="caution">
    <text evidence="1">The sequence shown here is derived from an EMBL/GenBank/DDBJ whole genome shotgun (WGS) entry which is preliminary data.</text>
</comment>
<name>A0ABD2YNR2_9GENT</name>
<dbReference type="AlphaFoldDB" id="A0ABD2YNR2"/>